<feature type="compositionally biased region" description="Acidic residues" evidence="1">
    <location>
        <begin position="27"/>
        <end position="42"/>
    </location>
</feature>
<organism evidence="3">
    <name type="scientific">Blastobotrys adeninivorans</name>
    <name type="common">Yeast</name>
    <name type="synonym">Arxula adeninivorans</name>
    <dbReference type="NCBI Taxonomy" id="409370"/>
    <lineage>
        <taxon>Eukaryota</taxon>
        <taxon>Fungi</taxon>
        <taxon>Dikarya</taxon>
        <taxon>Ascomycota</taxon>
        <taxon>Saccharomycotina</taxon>
        <taxon>Dipodascomycetes</taxon>
        <taxon>Dipodascales</taxon>
        <taxon>Trichomonascaceae</taxon>
        <taxon>Blastobotrys</taxon>
    </lineage>
</organism>
<keyword evidence="2" id="KW-0812">Transmembrane</keyword>
<reference evidence="3" key="2">
    <citation type="submission" date="2014-06" db="EMBL/GenBank/DDBJ databases">
        <title>The complete genome of Blastobotrys (Arxula) adeninivorans LS3 - a yeast of biotechnological interest.</title>
        <authorList>
            <person name="Kunze G."/>
            <person name="Gaillardin C."/>
            <person name="Czernicka M."/>
            <person name="Durrens P."/>
            <person name="Martin T."/>
            <person name="Boer E."/>
            <person name="Gabaldon T."/>
            <person name="Cruz J."/>
            <person name="Talla E."/>
            <person name="Marck C."/>
            <person name="Goffeau A."/>
            <person name="Barbe V."/>
            <person name="Baret P."/>
            <person name="Baronian K."/>
            <person name="Beier S."/>
            <person name="Bleykasten C."/>
            <person name="Bode R."/>
            <person name="Casaregola S."/>
            <person name="Despons L."/>
            <person name="Fairhead C."/>
            <person name="Giersberg M."/>
            <person name="Gierski P."/>
            <person name="Hahnel U."/>
            <person name="Hartmann A."/>
            <person name="Jankowska D."/>
            <person name="Jubin C."/>
            <person name="Jung P."/>
            <person name="Lafontaine I."/>
            <person name="Leh-Louis V."/>
            <person name="Lemaire M."/>
            <person name="Marcet-Houben M."/>
            <person name="Mascher M."/>
            <person name="Morel G."/>
            <person name="Richard G.-F."/>
            <person name="Riechen J."/>
            <person name="Sacerdot C."/>
            <person name="Sarkar A."/>
            <person name="Savel G."/>
            <person name="Schacherer J."/>
            <person name="Sherman D."/>
            <person name="Straub M.-L."/>
            <person name="Stein N."/>
            <person name="Thierry A."/>
            <person name="Trautwein-Schult A."/>
            <person name="Westhof E."/>
            <person name="Worch S."/>
            <person name="Dujon B."/>
            <person name="Souciet J.-L."/>
            <person name="Wincker P."/>
            <person name="Scholz U."/>
            <person name="Neuveglise N."/>
        </authorList>
    </citation>
    <scope>NUCLEOTIDE SEQUENCE</scope>
    <source>
        <strain evidence="3">LS3</strain>
    </source>
</reference>
<keyword evidence="2" id="KW-0472">Membrane</keyword>
<feature type="compositionally biased region" description="Basic and acidic residues" evidence="1">
    <location>
        <begin position="1"/>
        <end position="17"/>
    </location>
</feature>
<feature type="compositionally biased region" description="Low complexity" evidence="1">
    <location>
        <begin position="119"/>
        <end position="130"/>
    </location>
</feature>
<gene>
    <name evidence="3" type="ORF">GNLVRS02_ARAD1B05588g</name>
</gene>
<feature type="compositionally biased region" description="Low complexity" evidence="1">
    <location>
        <begin position="93"/>
        <end position="107"/>
    </location>
</feature>
<feature type="region of interest" description="Disordered" evidence="1">
    <location>
        <begin position="64"/>
        <end position="144"/>
    </location>
</feature>
<accession>A0A060T592</accession>
<dbReference type="EMBL" id="HG937692">
    <property type="protein sequence ID" value="CDP36113.1"/>
    <property type="molecule type" value="Genomic_DNA"/>
</dbReference>
<feature type="region of interest" description="Disordered" evidence="1">
    <location>
        <begin position="1"/>
        <end position="43"/>
    </location>
</feature>
<name>A0A060T592_BLAAD</name>
<keyword evidence="2" id="KW-1133">Transmembrane helix</keyword>
<reference evidence="3" key="1">
    <citation type="submission" date="2014-02" db="EMBL/GenBank/DDBJ databases">
        <authorList>
            <person name="Genoscope - CEA"/>
        </authorList>
    </citation>
    <scope>NUCLEOTIDE SEQUENCE</scope>
    <source>
        <strain evidence="3">LS3</strain>
    </source>
</reference>
<evidence type="ECO:0000313" key="3">
    <source>
        <dbReference type="EMBL" id="CDP36113.1"/>
    </source>
</evidence>
<proteinExistence type="predicted"/>
<dbReference type="AlphaFoldDB" id="A0A060T592"/>
<feature type="compositionally biased region" description="Low complexity" evidence="1">
    <location>
        <begin position="67"/>
        <end position="86"/>
    </location>
</feature>
<evidence type="ECO:0000256" key="1">
    <source>
        <dbReference type="SAM" id="MobiDB-lite"/>
    </source>
</evidence>
<evidence type="ECO:0000256" key="2">
    <source>
        <dbReference type="SAM" id="Phobius"/>
    </source>
</evidence>
<sequence length="178" mass="18780">MIREMEESWIDVHDPHRATTTSFSYEADSEDCDDDEGYDSEDGAALGLHTTRADIDLDMSLDTLINPGPLGSPGSAKKSSGTSPGTSGRGVRHVGSSGRVVPGSVRVVSEDQLRNKPKSVVYSSGSSSDTSVKRRRRVRQSNDSSLGTVTLAAAGISLVAVSFSAGYAFGRRSVRVVG</sequence>
<feature type="transmembrane region" description="Helical" evidence="2">
    <location>
        <begin position="144"/>
        <end position="169"/>
    </location>
</feature>
<protein>
    <submittedName>
        <fullName evidence="3">ARAD1B05588p</fullName>
    </submittedName>
</protein>